<name>A0A2L0HBB8_RHIFR</name>
<geneLocation type="plasmid" evidence="3">
    <name>psfrenxt3a</name>
</geneLocation>
<evidence type="ECO:0000313" key="2">
    <source>
        <dbReference type="EMBL" id="AUX78492.1"/>
    </source>
</evidence>
<dbReference type="RefSeq" id="WP_104840189.1">
    <property type="nucleotide sequence ID" value="NZ_CP024308.1"/>
</dbReference>
<evidence type="ECO:0000313" key="3">
    <source>
        <dbReference type="Proteomes" id="UP000239340"/>
    </source>
</evidence>
<evidence type="ECO:0000256" key="1">
    <source>
        <dbReference type="SAM" id="Phobius"/>
    </source>
</evidence>
<feature type="transmembrane region" description="Helical" evidence="1">
    <location>
        <begin position="12"/>
        <end position="34"/>
    </location>
</feature>
<dbReference type="EMBL" id="CP024308">
    <property type="protein sequence ID" value="AUX78492.1"/>
    <property type="molecule type" value="Genomic_DNA"/>
</dbReference>
<feature type="transmembrane region" description="Helical" evidence="1">
    <location>
        <begin position="133"/>
        <end position="153"/>
    </location>
</feature>
<proteinExistence type="predicted"/>
<protein>
    <recommendedName>
        <fullName evidence="4">DUF2269 domain-containing protein</fullName>
    </recommendedName>
</protein>
<gene>
    <name evidence="2" type="ORF">NXT3_PA00201</name>
</gene>
<feature type="transmembrane region" description="Helical" evidence="1">
    <location>
        <begin position="54"/>
        <end position="73"/>
    </location>
</feature>
<keyword evidence="1" id="KW-1133">Transmembrane helix</keyword>
<keyword evidence="2" id="KW-0614">Plasmid</keyword>
<dbReference type="Proteomes" id="UP000239340">
    <property type="component" value="Plasmid pSfreNXT3a"/>
</dbReference>
<keyword evidence="1" id="KW-0472">Membrane</keyword>
<accession>A0A2L0HBB8</accession>
<reference evidence="2 3" key="1">
    <citation type="submission" date="2017-10" db="EMBL/GenBank/DDBJ databases">
        <title>Analysis of the genome sequences of Rhizobium populations associated to common bean (phaseolus vulgaris).</title>
        <authorList>
            <person name="Bustos P."/>
            <person name="Santamaria R.I."/>
            <person name="Miranda-Sanchez F."/>
            <person name="Perez-Carrascal O."/>
            <person name="Juarez S."/>
            <person name="Lozano L."/>
            <person name="Martinez-Flores I."/>
            <person name="Vinuesa P."/>
            <person name="Martinez-Romero E."/>
            <person name="Cevallos M.A."/>
            <person name="Romero D."/>
            <person name="Davila G."/>
            <person name="Gonzalez V."/>
        </authorList>
    </citation>
    <scope>NUCLEOTIDE SEQUENCE [LARGE SCALE GENOMIC DNA]</scope>
    <source>
        <strain evidence="2 3">NXT3</strain>
        <plasmid evidence="3">Plasmid psfrenxt3a</plasmid>
    </source>
</reference>
<evidence type="ECO:0008006" key="4">
    <source>
        <dbReference type="Google" id="ProtNLM"/>
    </source>
</evidence>
<dbReference type="AlphaFoldDB" id="A0A2L0HBB8"/>
<sequence>MTMPPALRKFTLVVHVISSVGTLGAVACFLALGFVGLWGVDAQTTRSPYVAMDAVARLVIVPLVFASLLTGLVQAFGTTWGLFRHYWVLVKLLLTILTAVVLLLRMEGISHVAAAAIRGALADADLLGLRRSLVVHASGGVLVLIVTTVLSIYKPRGLTRYGWRKQQGQIRNRL</sequence>
<feature type="transmembrane region" description="Helical" evidence="1">
    <location>
        <begin position="85"/>
        <end position="104"/>
    </location>
</feature>
<keyword evidence="1" id="KW-0812">Transmembrane</keyword>
<organism evidence="2 3">
    <name type="scientific">Rhizobium fredii</name>
    <name type="common">Sinorhizobium fredii</name>
    <dbReference type="NCBI Taxonomy" id="380"/>
    <lineage>
        <taxon>Bacteria</taxon>
        <taxon>Pseudomonadati</taxon>
        <taxon>Pseudomonadota</taxon>
        <taxon>Alphaproteobacteria</taxon>
        <taxon>Hyphomicrobiales</taxon>
        <taxon>Rhizobiaceae</taxon>
        <taxon>Sinorhizobium/Ensifer group</taxon>
        <taxon>Sinorhizobium</taxon>
    </lineage>
</organism>